<name>A0A3L8PLA5_9ACTN</name>
<sequence>MRVLFADAKLERICTQEAQMKRKLGGPVAKGLRRRMAELYSANSVKDLWDGPGKWHRLSADRGGEISGSLSANWRIVLSPADDDVSEVAVDSIEDYH</sequence>
<reference evidence="1 2" key="1">
    <citation type="submission" date="2018-10" db="EMBL/GenBank/DDBJ databases">
        <title>Aeromicrobium sp. 9W16Y-2 whole genome shotgun sequence.</title>
        <authorList>
            <person name="Li F."/>
        </authorList>
    </citation>
    <scope>NUCLEOTIDE SEQUENCE [LARGE SCALE GENOMIC DNA]</scope>
    <source>
        <strain evidence="1 2">9W16Y-2</strain>
    </source>
</reference>
<protein>
    <submittedName>
        <fullName evidence="1">Plasmid maintenance system killer protein</fullName>
    </submittedName>
</protein>
<evidence type="ECO:0000313" key="2">
    <source>
        <dbReference type="Proteomes" id="UP000282515"/>
    </source>
</evidence>
<gene>
    <name evidence="1" type="ORF">D9V41_09075</name>
</gene>
<dbReference type="AlphaFoldDB" id="A0A3L8PLA5"/>
<dbReference type="SUPFAM" id="SSF143011">
    <property type="entry name" value="RelE-like"/>
    <property type="match status" value="1"/>
</dbReference>
<keyword evidence="2" id="KW-1185">Reference proteome</keyword>
<dbReference type="Proteomes" id="UP000282515">
    <property type="component" value="Unassembled WGS sequence"/>
</dbReference>
<comment type="caution">
    <text evidence="1">The sequence shown here is derived from an EMBL/GenBank/DDBJ whole genome shotgun (WGS) entry which is preliminary data.</text>
</comment>
<dbReference type="RefSeq" id="WP_121794226.1">
    <property type="nucleotide sequence ID" value="NZ_RDBF01000005.1"/>
</dbReference>
<evidence type="ECO:0000313" key="1">
    <source>
        <dbReference type="EMBL" id="RLV56030.1"/>
    </source>
</evidence>
<dbReference type="OrthoDB" id="3478674at2"/>
<dbReference type="EMBL" id="RDBF01000005">
    <property type="protein sequence ID" value="RLV56030.1"/>
    <property type="molecule type" value="Genomic_DNA"/>
</dbReference>
<dbReference type="Gene3D" id="3.30.2310.20">
    <property type="entry name" value="RelE-like"/>
    <property type="match status" value="1"/>
</dbReference>
<dbReference type="InterPro" id="IPR035093">
    <property type="entry name" value="RelE/ParE_toxin_dom_sf"/>
</dbReference>
<organism evidence="1 2">
    <name type="scientific">Aeromicrobium phragmitis</name>
    <dbReference type="NCBI Taxonomy" id="2478914"/>
    <lineage>
        <taxon>Bacteria</taxon>
        <taxon>Bacillati</taxon>
        <taxon>Actinomycetota</taxon>
        <taxon>Actinomycetes</taxon>
        <taxon>Propionibacteriales</taxon>
        <taxon>Nocardioidaceae</taxon>
        <taxon>Aeromicrobium</taxon>
    </lineage>
</organism>
<accession>A0A3L8PLA5</accession>
<proteinExistence type="predicted"/>